<dbReference type="InterPro" id="IPR036179">
    <property type="entry name" value="Ig-like_dom_sf"/>
</dbReference>
<dbReference type="GO" id="GO:0050852">
    <property type="term" value="P:T cell receptor signaling pathway"/>
    <property type="evidence" value="ECO:0007669"/>
    <property type="project" value="TreeGrafter"/>
</dbReference>
<dbReference type="SMART" id="SM00406">
    <property type="entry name" value="IGv"/>
    <property type="match status" value="1"/>
</dbReference>
<feature type="compositionally biased region" description="Basic and acidic residues" evidence="7">
    <location>
        <begin position="422"/>
        <end position="433"/>
    </location>
</feature>
<proteinExistence type="predicted"/>
<evidence type="ECO:0000256" key="2">
    <source>
        <dbReference type="ARBA" id="ARBA00022729"/>
    </source>
</evidence>
<keyword evidence="4" id="KW-1015">Disulfide bond</keyword>
<dbReference type="InterPro" id="IPR003599">
    <property type="entry name" value="Ig_sub"/>
</dbReference>
<dbReference type="SMART" id="SM00409">
    <property type="entry name" value="IG"/>
    <property type="match status" value="1"/>
</dbReference>
<evidence type="ECO:0000256" key="6">
    <source>
        <dbReference type="ARBA" id="ARBA00023319"/>
    </source>
</evidence>
<dbReference type="GO" id="GO:0050863">
    <property type="term" value="P:regulation of T cell activation"/>
    <property type="evidence" value="ECO:0007669"/>
    <property type="project" value="UniProtKB-ARBA"/>
</dbReference>
<evidence type="ECO:0000313" key="12">
    <source>
        <dbReference type="Proteomes" id="UP000264800"/>
    </source>
</evidence>
<evidence type="ECO:0000256" key="9">
    <source>
        <dbReference type="SAM" id="SignalP"/>
    </source>
</evidence>
<dbReference type="Proteomes" id="UP000264800">
    <property type="component" value="Unplaced"/>
</dbReference>
<feature type="region of interest" description="Disordered" evidence="7">
    <location>
        <begin position="258"/>
        <end position="280"/>
    </location>
</feature>
<feature type="compositionally biased region" description="Low complexity" evidence="7">
    <location>
        <begin position="444"/>
        <end position="457"/>
    </location>
</feature>
<dbReference type="GeneTree" id="ENSGT01050000244843"/>
<evidence type="ECO:0000256" key="5">
    <source>
        <dbReference type="ARBA" id="ARBA00023180"/>
    </source>
</evidence>
<dbReference type="GO" id="GO:0001817">
    <property type="term" value="P:regulation of cytokine production"/>
    <property type="evidence" value="ECO:0007669"/>
    <property type="project" value="TreeGrafter"/>
</dbReference>
<dbReference type="InterPro" id="IPR050504">
    <property type="entry name" value="IgSF_BTN/MOG"/>
</dbReference>
<feature type="signal peptide" evidence="9">
    <location>
        <begin position="1"/>
        <end position="19"/>
    </location>
</feature>
<evidence type="ECO:0000256" key="3">
    <source>
        <dbReference type="ARBA" id="ARBA00023136"/>
    </source>
</evidence>
<dbReference type="PROSITE" id="PS50835">
    <property type="entry name" value="IG_LIKE"/>
    <property type="match status" value="1"/>
</dbReference>
<feature type="compositionally biased region" description="Basic and acidic residues" evidence="7">
    <location>
        <begin position="358"/>
        <end position="385"/>
    </location>
</feature>
<dbReference type="PANTHER" id="PTHR24100">
    <property type="entry name" value="BUTYROPHILIN"/>
    <property type="match status" value="1"/>
</dbReference>
<dbReference type="GO" id="GO:0009897">
    <property type="term" value="C:external side of plasma membrane"/>
    <property type="evidence" value="ECO:0007669"/>
    <property type="project" value="TreeGrafter"/>
</dbReference>
<dbReference type="AlphaFoldDB" id="A0A3Q2ZHL2"/>
<dbReference type="PANTHER" id="PTHR24100:SF151">
    <property type="entry name" value="ICOS LIGAND"/>
    <property type="match status" value="1"/>
</dbReference>
<keyword evidence="2 9" id="KW-0732">Signal</keyword>
<keyword evidence="6" id="KW-0393">Immunoglobulin domain</keyword>
<dbReference type="Gene3D" id="2.60.40.10">
    <property type="entry name" value="Immunoglobulins"/>
    <property type="match status" value="2"/>
</dbReference>
<feature type="domain" description="Ig-like" evidence="10">
    <location>
        <begin position="30"/>
        <end position="112"/>
    </location>
</feature>
<keyword evidence="5" id="KW-0325">Glycoprotein</keyword>
<reference evidence="11" key="1">
    <citation type="submission" date="2025-08" db="UniProtKB">
        <authorList>
            <consortium name="Ensembl"/>
        </authorList>
    </citation>
    <scope>IDENTIFICATION</scope>
</reference>
<feature type="compositionally biased region" description="Polar residues" evidence="7">
    <location>
        <begin position="337"/>
        <end position="357"/>
    </location>
</feature>
<keyword evidence="8" id="KW-1133">Transmembrane helix</keyword>
<dbReference type="InterPro" id="IPR013106">
    <property type="entry name" value="Ig_V-set"/>
</dbReference>
<dbReference type="InterPro" id="IPR053896">
    <property type="entry name" value="BTN3A2-like_Ig-C"/>
</dbReference>
<evidence type="ECO:0000256" key="4">
    <source>
        <dbReference type="ARBA" id="ARBA00023157"/>
    </source>
</evidence>
<dbReference type="InterPro" id="IPR007110">
    <property type="entry name" value="Ig-like_dom"/>
</dbReference>
<reference evidence="11" key="2">
    <citation type="submission" date="2025-09" db="UniProtKB">
        <authorList>
            <consortium name="Ensembl"/>
        </authorList>
    </citation>
    <scope>IDENTIFICATION</scope>
</reference>
<feature type="transmembrane region" description="Helical" evidence="8">
    <location>
        <begin position="229"/>
        <end position="252"/>
    </location>
</feature>
<feature type="compositionally biased region" description="Low complexity" evidence="7">
    <location>
        <begin position="407"/>
        <end position="421"/>
    </location>
</feature>
<accession>A0A3Q2ZHL2</accession>
<dbReference type="GO" id="GO:0005102">
    <property type="term" value="F:signaling receptor binding"/>
    <property type="evidence" value="ECO:0007669"/>
    <property type="project" value="TreeGrafter"/>
</dbReference>
<evidence type="ECO:0000256" key="1">
    <source>
        <dbReference type="ARBA" id="ARBA00004370"/>
    </source>
</evidence>
<dbReference type="Ensembl" id="ENSKMAT00000003249.1">
    <property type="protein sequence ID" value="ENSKMAP00000003186.1"/>
    <property type="gene ID" value="ENSKMAG00000002441.1"/>
</dbReference>
<dbReference type="InterPro" id="IPR013783">
    <property type="entry name" value="Ig-like_fold"/>
</dbReference>
<evidence type="ECO:0000313" key="11">
    <source>
        <dbReference type="Ensembl" id="ENSKMAP00000003186.1"/>
    </source>
</evidence>
<evidence type="ECO:0000256" key="7">
    <source>
        <dbReference type="SAM" id="MobiDB-lite"/>
    </source>
</evidence>
<dbReference type="GO" id="GO:1903037">
    <property type="term" value="P:regulation of leukocyte cell-cell adhesion"/>
    <property type="evidence" value="ECO:0007669"/>
    <property type="project" value="UniProtKB-ARBA"/>
</dbReference>
<evidence type="ECO:0000256" key="8">
    <source>
        <dbReference type="SAM" id="Phobius"/>
    </source>
</evidence>
<keyword evidence="12" id="KW-1185">Reference proteome</keyword>
<feature type="chain" id="PRO_5018765808" description="Ig-like domain-containing protein" evidence="9">
    <location>
        <begin position="20"/>
        <end position="469"/>
    </location>
</feature>
<name>A0A3Q2ZHL2_KRYMA</name>
<feature type="region of interest" description="Disordered" evidence="7">
    <location>
        <begin position="337"/>
        <end position="469"/>
    </location>
</feature>
<organism evidence="11 12">
    <name type="scientific">Kryptolebias marmoratus</name>
    <name type="common">Mangrove killifish</name>
    <name type="synonym">Rivulus marmoratus</name>
    <dbReference type="NCBI Taxonomy" id="37003"/>
    <lineage>
        <taxon>Eukaryota</taxon>
        <taxon>Metazoa</taxon>
        <taxon>Chordata</taxon>
        <taxon>Craniata</taxon>
        <taxon>Vertebrata</taxon>
        <taxon>Euteleostomi</taxon>
        <taxon>Actinopterygii</taxon>
        <taxon>Neopterygii</taxon>
        <taxon>Teleostei</taxon>
        <taxon>Neoteleostei</taxon>
        <taxon>Acanthomorphata</taxon>
        <taxon>Ovalentaria</taxon>
        <taxon>Atherinomorphae</taxon>
        <taxon>Cyprinodontiformes</taxon>
        <taxon>Rivulidae</taxon>
        <taxon>Kryptolebias</taxon>
    </lineage>
</organism>
<keyword evidence="8" id="KW-0812">Transmembrane</keyword>
<evidence type="ECO:0000259" key="10">
    <source>
        <dbReference type="PROSITE" id="PS50835"/>
    </source>
</evidence>
<dbReference type="Pfam" id="PF07686">
    <property type="entry name" value="V-set"/>
    <property type="match status" value="1"/>
</dbReference>
<dbReference type="SUPFAM" id="SSF48726">
    <property type="entry name" value="Immunoglobulin"/>
    <property type="match status" value="1"/>
</dbReference>
<protein>
    <recommendedName>
        <fullName evidence="10">Ig-like domain-containing protein</fullName>
    </recommendedName>
</protein>
<comment type="subcellular location">
    <subcellularLocation>
        <location evidence="1">Membrane</location>
    </subcellularLocation>
</comment>
<keyword evidence="3 8" id="KW-0472">Membrane</keyword>
<sequence length="469" mass="51772">MNYCLLLVLGALSVRGDSAAHAQSVQASAGGDVILPCSLQTSASDLLQTLEWSKKDLHPNVVFLYRDSCETFEMKNLDFEFRTSLIMREVGDGNVSLRISNVKLSDAGTYKCLKILKNGSRESTGVELDVVADSDPKLTVVAADTRGVVVECEARCWRPKPEMKVLDDQGNDIAAEEPREEGEGGCFTVKQRVTLQNPTSRVVCSVYQPTTNQTRTAELVIPGCWMNSSSIICISVAATASFFVALISIIWWSRRRTRTRKQSSSGTRPATSENSAMLPDHMAENIRNGDIEMVCKEVESLRAQNCEKDETICRLQGELSCLQRGVMCQLALPKIPHSSSTPSLDLSNTPNPSPDLSSETRKLLTKRAKPEKLSQKRSLKPEKQRKNSYPAPSRALQGDRRNNSSPSLETSASSKWSSAVSNEKKSPEAHFHSISDPFPQNTASFQSKSYPSSSQSYNRFLPLAENWPN</sequence>
<dbReference type="FunFam" id="2.60.40.10:FF:000142">
    <property type="entry name" value="V-set domain-containing T-cell activation inhibitor 1"/>
    <property type="match status" value="1"/>
</dbReference>
<dbReference type="OMA" id="DHCEVIN"/>
<dbReference type="Pfam" id="PF22705">
    <property type="entry name" value="C2-set_3"/>
    <property type="match status" value="1"/>
</dbReference>